<dbReference type="Proteomes" id="UP000249390">
    <property type="component" value="Unassembled WGS sequence"/>
</dbReference>
<accession>A0A328DMH3</accession>
<keyword evidence="1" id="KW-0472">Membrane</keyword>
<evidence type="ECO:0000256" key="1">
    <source>
        <dbReference type="SAM" id="Phobius"/>
    </source>
</evidence>
<reference evidence="2 3" key="1">
    <citation type="submission" date="2018-06" db="EMBL/GenBank/DDBJ databases">
        <title>The Genome of Cuscuta australis (Dodder) Provides Insight into the Evolution of Plant Parasitism.</title>
        <authorList>
            <person name="Liu H."/>
        </authorList>
    </citation>
    <scope>NUCLEOTIDE SEQUENCE [LARGE SCALE GENOMIC DNA]</scope>
    <source>
        <strain evidence="3">cv. Yunnan</strain>
        <tissue evidence="2">Vines</tissue>
    </source>
</reference>
<proteinExistence type="predicted"/>
<gene>
    <name evidence="2" type="ORF">DM860_016021</name>
</gene>
<protein>
    <submittedName>
        <fullName evidence="2">Uncharacterized protein</fullName>
    </submittedName>
</protein>
<evidence type="ECO:0000313" key="3">
    <source>
        <dbReference type="Proteomes" id="UP000249390"/>
    </source>
</evidence>
<dbReference type="EMBL" id="NQVE01000131">
    <property type="protein sequence ID" value="RAL45529.1"/>
    <property type="molecule type" value="Genomic_DNA"/>
</dbReference>
<dbReference type="AlphaFoldDB" id="A0A328DMH3"/>
<keyword evidence="1" id="KW-0812">Transmembrane</keyword>
<name>A0A328DMH3_9ASTE</name>
<keyword evidence="1" id="KW-1133">Transmembrane helix</keyword>
<sequence length="100" mass="10993">MMGRNWPNSRSWCGVSLVVIMWLALVLALGLMGDYCEGGGGGSRGLERNEMAAVVNHGNNFTSGSGVHYYFNLLPKRFPVPASTPSRRHNDIGLRTWKTP</sequence>
<organism evidence="2 3">
    <name type="scientific">Cuscuta australis</name>
    <dbReference type="NCBI Taxonomy" id="267555"/>
    <lineage>
        <taxon>Eukaryota</taxon>
        <taxon>Viridiplantae</taxon>
        <taxon>Streptophyta</taxon>
        <taxon>Embryophyta</taxon>
        <taxon>Tracheophyta</taxon>
        <taxon>Spermatophyta</taxon>
        <taxon>Magnoliopsida</taxon>
        <taxon>eudicotyledons</taxon>
        <taxon>Gunneridae</taxon>
        <taxon>Pentapetalae</taxon>
        <taxon>asterids</taxon>
        <taxon>lamiids</taxon>
        <taxon>Solanales</taxon>
        <taxon>Convolvulaceae</taxon>
        <taxon>Cuscuteae</taxon>
        <taxon>Cuscuta</taxon>
        <taxon>Cuscuta subgen. Grammica</taxon>
        <taxon>Cuscuta sect. Cleistogrammica</taxon>
    </lineage>
</organism>
<keyword evidence="3" id="KW-1185">Reference proteome</keyword>
<feature type="transmembrane region" description="Helical" evidence="1">
    <location>
        <begin position="12"/>
        <end position="33"/>
    </location>
</feature>
<evidence type="ECO:0000313" key="2">
    <source>
        <dbReference type="EMBL" id="RAL45529.1"/>
    </source>
</evidence>
<comment type="caution">
    <text evidence="2">The sequence shown here is derived from an EMBL/GenBank/DDBJ whole genome shotgun (WGS) entry which is preliminary data.</text>
</comment>